<evidence type="ECO:0000313" key="7">
    <source>
        <dbReference type="Proteomes" id="UP000595140"/>
    </source>
</evidence>
<dbReference type="OrthoDB" id="19944at2759"/>
<dbReference type="PROSITE" id="PS50892">
    <property type="entry name" value="V_SNARE"/>
    <property type="match status" value="1"/>
</dbReference>
<evidence type="ECO:0000256" key="2">
    <source>
        <dbReference type="ARBA" id="ARBA00022490"/>
    </source>
</evidence>
<dbReference type="Proteomes" id="UP000595140">
    <property type="component" value="Unassembled WGS sequence"/>
</dbReference>
<evidence type="ECO:0000256" key="3">
    <source>
        <dbReference type="PROSITE-ProRule" id="PRU00290"/>
    </source>
</evidence>
<accession>A0A484L8Z2</accession>
<dbReference type="GO" id="GO:0005096">
    <property type="term" value="F:GTPase activator activity"/>
    <property type="evidence" value="ECO:0007669"/>
    <property type="project" value="TreeGrafter"/>
</dbReference>
<dbReference type="GO" id="GO:0006893">
    <property type="term" value="P:Golgi to plasma membrane transport"/>
    <property type="evidence" value="ECO:0007669"/>
    <property type="project" value="TreeGrafter"/>
</dbReference>
<reference evidence="6 7" key="1">
    <citation type="submission" date="2018-04" db="EMBL/GenBank/DDBJ databases">
        <authorList>
            <person name="Vogel A."/>
        </authorList>
    </citation>
    <scope>NUCLEOTIDE SEQUENCE [LARGE SCALE GENOMIC DNA]</scope>
</reference>
<proteinExistence type="predicted"/>
<dbReference type="Pfam" id="PF00957">
    <property type="entry name" value="Synaptobrevin"/>
    <property type="match status" value="1"/>
</dbReference>
<dbReference type="Gene3D" id="1.20.5.110">
    <property type="match status" value="1"/>
</dbReference>
<evidence type="ECO:0000256" key="4">
    <source>
        <dbReference type="SAM" id="MobiDB-lite"/>
    </source>
</evidence>
<feature type="region of interest" description="Disordered" evidence="4">
    <location>
        <begin position="153"/>
        <end position="183"/>
    </location>
</feature>
<dbReference type="AlphaFoldDB" id="A0A484L8Z2"/>
<dbReference type="GO" id="GO:0005737">
    <property type="term" value="C:cytoplasm"/>
    <property type="evidence" value="ECO:0007669"/>
    <property type="project" value="UniProtKB-SubCell"/>
</dbReference>
<feature type="compositionally biased region" description="Basic and acidic residues" evidence="4">
    <location>
        <begin position="166"/>
        <end position="175"/>
    </location>
</feature>
<feature type="compositionally biased region" description="Low complexity" evidence="4">
    <location>
        <begin position="153"/>
        <end position="163"/>
    </location>
</feature>
<protein>
    <recommendedName>
        <fullName evidence="5">V-SNARE coiled-coil homology domain-containing protein</fullName>
    </recommendedName>
</protein>
<gene>
    <name evidence="6" type="ORF">CCAM_LOCUS14595</name>
</gene>
<dbReference type="PANTHER" id="PTHR10241">
    <property type="entry name" value="LETHAL 2 GIANT LARVAE PROTEIN"/>
    <property type="match status" value="1"/>
</dbReference>
<dbReference type="GO" id="GO:0006887">
    <property type="term" value="P:exocytosis"/>
    <property type="evidence" value="ECO:0007669"/>
    <property type="project" value="TreeGrafter"/>
</dbReference>
<keyword evidence="7" id="KW-1185">Reference proteome</keyword>
<dbReference type="GO" id="GO:0019905">
    <property type="term" value="F:syntaxin binding"/>
    <property type="evidence" value="ECO:0007669"/>
    <property type="project" value="TreeGrafter"/>
</dbReference>
<keyword evidence="2" id="KW-0963">Cytoplasm</keyword>
<dbReference type="CDD" id="cd15873">
    <property type="entry name" value="R-SNARE_STXBP5_6"/>
    <property type="match status" value="1"/>
</dbReference>
<dbReference type="InterPro" id="IPR042855">
    <property type="entry name" value="V_SNARE_CC"/>
</dbReference>
<evidence type="ECO:0000256" key="1">
    <source>
        <dbReference type="ARBA" id="ARBA00004496"/>
    </source>
</evidence>
<sequence length="256" mass="28335">MSLLRWNFETNMFKTLSSPGKGIISLVNGCEFAILSLFSGDDFWIPEALPCLHDKVLAAAANAAPNAAPCLSQNQESKKTTVNSMVSGIFKGFKGGKGERVIDSTETRENLIAHLESIFSRFPFSDPLTSVCDDEGHLELNIDNIQIDEPISAAASSQQSNNSGQENEKKREKLFEGGSTDTKPRLRTREEIIAKYRNKGEAISAAAQARNKLVERGEKLEKLSERTAELQSGAENFASMAKELAKSMEKRKWWNF</sequence>
<organism evidence="6 7">
    <name type="scientific">Cuscuta campestris</name>
    <dbReference type="NCBI Taxonomy" id="132261"/>
    <lineage>
        <taxon>Eukaryota</taxon>
        <taxon>Viridiplantae</taxon>
        <taxon>Streptophyta</taxon>
        <taxon>Embryophyta</taxon>
        <taxon>Tracheophyta</taxon>
        <taxon>Spermatophyta</taxon>
        <taxon>Magnoliopsida</taxon>
        <taxon>eudicotyledons</taxon>
        <taxon>Gunneridae</taxon>
        <taxon>Pentapetalae</taxon>
        <taxon>asterids</taxon>
        <taxon>lamiids</taxon>
        <taxon>Solanales</taxon>
        <taxon>Convolvulaceae</taxon>
        <taxon>Cuscuteae</taxon>
        <taxon>Cuscuta</taxon>
        <taxon>Cuscuta subgen. Grammica</taxon>
        <taxon>Cuscuta sect. Cleistogrammica</taxon>
    </lineage>
</organism>
<dbReference type="SUPFAM" id="SSF58038">
    <property type="entry name" value="SNARE fusion complex"/>
    <property type="match status" value="1"/>
</dbReference>
<feature type="domain" description="V-SNARE coiled-coil homology" evidence="5">
    <location>
        <begin position="191"/>
        <end position="255"/>
    </location>
</feature>
<dbReference type="GO" id="GO:0045159">
    <property type="term" value="F:myosin II binding"/>
    <property type="evidence" value="ECO:0007669"/>
    <property type="project" value="TreeGrafter"/>
</dbReference>
<dbReference type="PANTHER" id="PTHR10241:SF38">
    <property type="entry name" value="TRANSDUCIN FAMILY PROTEIN _ WD-40 REPEAT FAMILY PROTEIN"/>
    <property type="match status" value="1"/>
</dbReference>
<dbReference type="GO" id="GO:0005886">
    <property type="term" value="C:plasma membrane"/>
    <property type="evidence" value="ECO:0007669"/>
    <property type="project" value="TreeGrafter"/>
</dbReference>
<keyword evidence="3" id="KW-0175">Coiled coil</keyword>
<dbReference type="EMBL" id="OOIL02001116">
    <property type="protein sequence ID" value="VFQ72819.1"/>
    <property type="molecule type" value="Genomic_DNA"/>
</dbReference>
<comment type="subcellular location">
    <subcellularLocation>
        <location evidence="1">Cytoplasm</location>
    </subcellularLocation>
</comment>
<evidence type="ECO:0000313" key="6">
    <source>
        <dbReference type="EMBL" id="VFQ72819.1"/>
    </source>
</evidence>
<name>A0A484L8Z2_9ASTE</name>
<evidence type="ECO:0000259" key="5">
    <source>
        <dbReference type="PROSITE" id="PS50892"/>
    </source>
</evidence>